<gene>
    <name evidence="3" type="primary">sunS</name>
    <name evidence="3" type="ORF">NCTC12971_03005</name>
</gene>
<evidence type="ECO:0000259" key="2">
    <source>
        <dbReference type="Pfam" id="PF00535"/>
    </source>
</evidence>
<evidence type="ECO:0000313" key="4">
    <source>
        <dbReference type="Proteomes" id="UP000307968"/>
    </source>
</evidence>
<dbReference type="GO" id="GO:0016757">
    <property type="term" value="F:glycosyltransferase activity"/>
    <property type="evidence" value="ECO:0007669"/>
    <property type="project" value="UniProtKB-KW"/>
</dbReference>
<dbReference type="Proteomes" id="UP000307968">
    <property type="component" value="Chromosome"/>
</dbReference>
<name>A0A4U9HGK0_SERRU</name>
<evidence type="ECO:0000256" key="1">
    <source>
        <dbReference type="ARBA" id="ARBA00038494"/>
    </source>
</evidence>
<organism evidence="3 4">
    <name type="scientific">Serratia rubidaea</name>
    <name type="common">Serratia marinorubra</name>
    <dbReference type="NCBI Taxonomy" id="61652"/>
    <lineage>
        <taxon>Bacteria</taxon>
        <taxon>Pseudomonadati</taxon>
        <taxon>Pseudomonadota</taxon>
        <taxon>Gammaproteobacteria</taxon>
        <taxon>Enterobacterales</taxon>
        <taxon>Yersiniaceae</taxon>
        <taxon>Serratia</taxon>
    </lineage>
</organism>
<dbReference type="PANTHER" id="PTHR43630:SF2">
    <property type="entry name" value="GLYCOSYLTRANSFERASE"/>
    <property type="match status" value="1"/>
</dbReference>
<dbReference type="InterPro" id="IPR029044">
    <property type="entry name" value="Nucleotide-diphossugar_trans"/>
</dbReference>
<accession>A0A4U9HGK0</accession>
<dbReference type="EMBL" id="LR590463">
    <property type="protein sequence ID" value="VTP63168.1"/>
    <property type="molecule type" value="Genomic_DNA"/>
</dbReference>
<dbReference type="InterPro" id="IPR001173">
    <property type="entry name" value="Glyco_trans_2-like"/>
</dbReference>
<sequence>MKQQNNKSLKIENHYSSMLDVKSADNTRARKHMLTHTESYNLTNTNKSLKNIRKERNKKEHGDYGMGITISAAIIIKNEERCIARCIDSLLPLFDEVVILDTGSTDNTIRIIRDYKDEKIKIFFSNWEDNFAKARNEAMKKCNCKYIFFIDADEYISSDITEFTCELKRIDEINNTRNNDAYAYSPIIKDHENNITKNIRRVFINCSEFYYFGYIHEELRRKGNKKIIDKEIKITIQHDGYKKEIIKSKDKQKRNENLNLKNLDAEPKNLRWIFFHFRDSFENLPPKKIYQSLYSEIVIDKKNKISTKNIRNDLYTFGILDLMARAKLKSMCGDSDFHNIINIMSELIPFNSNSFYYELIYDIFKWKIKAKKRINDIFSFKKNRKQYHDGMINSEGLHIDAALSFYLYEVGLLTQAKELLESVQRSGFSSELTHLYSLNAKHQE</sequence>
<comment type="similarity">
    <text evidence="1">Belongs to the glycosyltransferase 2 family. WaaE/KdtX subfamily.</text>
</comment>
<feature type="domain" description="Glycosyltransferase 2-like" evidence="2">
    <location>
        <begin position="71"/>
        <end position="159"/>
    </location>
</feature>
<dbReference type="PANTHER" id="PTHR43630">
    <property type="entry name" value="POLY-BETA-1,6-N-ACETYL-D-GLUCOSAMINE SYNTHASE"/>
    <property type="match status" value="1"/>
</dbReference>
<dbReference type="SUPFAM" id="SSF53448">
    <property type="entry name" value="Nucleotide-diphospho-sugar transferases"/>
    <property type="match status" value="1"/>
</dbReference>
<dbReference type="AlphaFoldDB" id="A0A4U9HGK0"/>
<keyword evidence="3" id="KW-0808">Transferase</keyword>
<proteinExistence type="inferred from homology"/>
<protein>
    <submittedName>
        <fullName evidence="3">SPBc2 prophage-derived glycosyltransferase SunS</fullName>
        <ecNumber evidence="3">2.4.1.-</ecNumber>
    </submittedName>
</protein>
<keyword evidence="3" id="KW-0328">Glycosyltransferase</keyword>
<dbReference type="CDD" id="cd02511">
    <property type="entry name" value="Beta4Glucosyltransferase"/>
    <property type="match status" value="1"/>
</dbReference>
<dbReference type="Pfam" id="PF00535">
    <property type="entry name" value="Glycos_transf_2"/>
    <property type="match status" value="1"/>
</dbReference>
<evidence type="ECO:0000313" key="3">
    <source>
        <dbReference type="EMBL" id="VTP63168.1"/>
    </source>
</evidence>
<reference evidence="3 4" key="1">
    <citation type="submission" date="2019-05" db="EMBL/GenBank/DDBJ databases">
        <authorList>
            <consortium name="Pathogen Informatics"/>
        </authorList>
    </citation>
    <scope>NUCLEOTIDE SEQUENCE [LARGE SCALE GENOMIC DNA]</scope>
    <source>
        <strain evidence="3 4">NCTC12971</strain>
    </source>
</reference>
<dbReference type="GeneID" id="61765953"/>
<dbReference type="Gene3D" id="3.90.550.10">
    <property type="entry name" value="Spore Coat Polysaccharide Biosynthesis Protein SpsA, Chain A"/>
    <property type="match status" value="1"/>
</dbReference>
<dbReference type="RefSeq" id="WP_054305605.1">
    <property type="nucleotide sequence ID" value="NZ_CAMIPJ010000001.1"/>
</dbReference>
<dbReference type="EC" id="2.4.1.-" evidence="3"/>